<proteinExistence type="predicted"/>
<dbReference type="AlphaFoldDB" id="A0A067MNT8"/>
<organism evidence="1 2">
    <name type="scientific">Botryobasidium botryosum (strain FD-172 SS1)</name>
    <dbReference type="NCBI Taxonomy" id="930990"/>
    <lineage>
        <taxon>Eukaryota</taxon>
        <taxon>Fungi</taxon>
        <taxon>Dikarya</taxon>
        <taxon>Basidiomycota</taxon>
        <taxon>Agaricomycotina</taxon>
        <taxon>Agaricomycetes</taxon>
        <taxon>Cantharellales</taxon>
        <taxon>Botryobasidiaceae</taxon>
        <taxon>Botryobasidium</taxon>
    </lineage>
</organism>
<evidence type="ECO:0000313" key="1">
    <source>
        <dbReference type="EMBL" id="KDQ17408.1"/>
    </source>
</evidence>
<dbReference type="OrthoDB" id="3181259at2759"/>
<dbReference type="InParanoid" id="A0A067MNT8"/>
<dbReference type="Gene3D" id="3.80.10.10">
    <property type="entry name" value="Ribonuclease Inhibitor"/>
    <property type="match status" value="1"/>
</dbReference>
<dbReference type="Proteomes" id="UP000027195">
    <property type="component" value="Unassembled WGS sequence"/>
</dbReference>
<dbReference type="PANTHER" id="PTHR38926:SF5">
    <property type="entry name" value="F-BOX AND LEUCINE-RICH REPEAT PROTEIN 6"/>
    <property type="match status" value="1"/>
</dbReference>
<dbReference type="InterPro" id="IPR032675">
    <property type="entry name" value="LRR_dom_sf"/>
</dbReference>
<evidence type="ECO:0000313" key="2">
    <source>
        <dbReference type="Proteomes" id="UP000027195"/>
    </source>
</evidence>
<accession>A0A067MNT8</accession>
<dbReference type="HOGENOM" id="CLU_024199_1_2_1"/>
<name>A0A067MNT8_BOTB1</name>
<gene>
    <name evidence="1" type="ORF">BOTBODRAFT_144238</name>
</gene>
<protein>
    <submittedName>
        <fullName evidence="1">Uncharacterized protein</fullName>
    </submittedName>
</protein>
<dbReference type="SUPFAM" id="SSF52047">
    <property type="entry name" value="RNI-like"/>
    <property type="match status" value="1"/>
</dbReference>
<keyword evidence="2" id="KW-1185">Reference proteome</keyword>
<reference evidence="2" key="1">
    <citation type="journal article" date="2014" name="Proc. Natl. Acad. Sci. U.S.A.">
        <title>Extensive sampling of basidiomycete genomes demonstrates inadequacy of the white-rot/brown-rot paradigm for wood decay fungi.</title>
        <authorList>
            <person name="Riley R."/>
            <person name="Salamov A.A."/>
            <person name="Brown D.W."/>
            <person name="Nagy L.G."/>
            <person name="Floudas D."/>
            <person name="Held B.W."/>
            <person name="Levasseur A."/>
            <person name="Lombard V."/>
            <person name="Morin E."/>
            <person name="Otillar R."/>
            <person name="Lindquist E.A."/>
            <person name="Sun H."/>
            <person name="LaButti K.M."/>
            <person name="Schmutz J."/>
            <person name="Jabbour D."/>
            <person name="Luo H."/>
            <person name="Baker S.E."/>
            <person name="Pisabarro A.G."/>
            <person name="Walton J.D."/>
            <person name="Blanchette R.A."/>
            <person name="Henrissat B."/>
            <person name="Martin F."/>
            <person name="Cullen D."/>
            <person name="Hibbett D.S."/>
            <person name="Grigoriev I.V."/>
        </authorList>
    </citation>
    <scope>NUCLEOTIDE SEQUENCE [LARGE SCALE GENOMIC DNA]</scope>
    <source>
        <strain evidence="2">FD-172 SS1</strain>
    </source>
</reference>
<dbReference type="Gene3D" id="1.20.1280.50">
    <property type="match status" value="1"/>
</dbReference>
<sequence>MQTLTRHIEEELDTVGGDHPNSSLSESALEIRRCEKKMEILQLAFNAIKVHTTSVLEAGRVHRNQYVLIYRLPNEVLARIFELTVKKEPSQSFSDIAHSGSKSPMVIASVSKRWREVALNNPRMWSIIDADSPRTASLFMERSRSVPLDCYLRAKSHLRKIVLPQIHRVRFLQVHFMYWDDASQFLAPAPRLEELDARGYAPNSTLFGGATPRLRRMCLTGSISIQLTAAIYAGLTRLSLRLVWGKNVASFCQLLHALAMSPLLEYLEIDSVRTIFSSNEPSLALSAPTNIHLLHLIALNLKDVDEWAPQYILARLITPPSSLLEVQQVNTQRGLHGILPASLDNLLNIQSIRHLYCGPLVEGTGCWIRGETSDRRTVLFVCYHTLSEPGAIHQILSGITKALPIPLQSLSIDSYLDGEWSVSSFTEILASFPFIEELSFGQCHPKYIQMLTTKVASRCPRLQKLSIQESKISEKMLLSVVRHRTTVHEPAPDIGSPLRTLEIIHCPDISISPSGVVELQTLLDFRWDKESGGEGMSVIDKDLEIEETG</sequence>
<dbReference type="PANTHER" id="PTHR38926">
    <property type="entry name" value="F-BOX DOMAIN CONTAINING PROTEIN, EXPRESSED"/>
    <property type="match status" value="1"/>
</dbReference>
<dbReference type="EMBL" id="KL198024">
    <property type="protein sequence ID" value="KDQ17408.1"/>
    <property type="molecule type" value="Genomic_DNA"/>
</dbReference>
<dbReference type="STRING" id="930990.A0A067MNT8"/>